<name>A0ABR3QFS0_9TREE</name>
<evidence type="ECO:0008006" key="10">
    <source>
        <dbReference type="Google" id="ProtNLM"/>
    </source>
</evidence>
<dbReference type="Proteomes" id="UP001565368">
    <property type="component" value="Unassembled WGS sequence"/>
</dbReference>
<evidence type="ECO:0000256" key="4">
    <source>
        <dbReference type="ARBA" id="ARBA00022989"/>
    </source>
</evidence>
<evidence type="ECO:0000313" key="8">
    <source>
        <dbReference type="EMBL" id="KAL1413495.1"/>
    </source>
</evidence>
<evidence type="ECO:0000256" key="5">
    <source>
        <dbReference type="ARBA" id="ARBA00023136"/>
    </source>
</evidence>
<dbReference type="PANTHER" id="PTHR30618:SF0">
    <property type="entry name" value="PURINE-URACIL PERMEASE NCS1"/>
    <property type="match status" value="1"/>
</dbReference>
<feature type="transmembrane region" description="Helical" evidence="7">
    <location>
        <begin position="95"/>
        <end position="118"/>
    </location>
</feature>
<dbReference type="InterPro" id="IPR045225">
    <property type="entry name" value="Uracil/uridine/allantoin_perm"/>
</dbReference>
<dbReference type="PANTHER" id="PTHR30618">
    <property type="entry name" value="NCS1 FAMILY PURINE/PYRIMIDINE TRANSPORTER"/>
    <property type="match status" value="1"/>
</dbReference>
<dbReference type="Pfam" id="PF02133">
    <property type="entry name" value="Transp_cyt_pur"/>
    <property type="match status" value="1"/>
</dbReference>
<evidence type="ECO:0000256" key="2">
    <source>
        <dbReference type="ARBA" id="ARBA00008974"/>
    </source>
</evidence>
<keyword evidence="5 7" id="KW-0472">Membrane</keyword>
<feature type="transmembrane region" description="Helical" evidence="7">
    <location>
        <begin position="410"/>
        <end position="435"/>
    </location>
</feature>
<dbReference type="CDD" id="cd11482">
    <property type="entry name" value="SLC-NCS1sbd_NRT1-like"/>
    <property type="match status" value="1"/>
</dbReference>
<evidence type="ECO:0000313" key="9">
    <source>
        <dbReference type="Proteomes" id="UP001565368"/>
    </source>
</evidence>
<dbReference type="Gene3D" id="1.10.4160.10">
    <property type="entry name" value="Hydantoin permease"/>
    <property type="match status" value="1"/>
</dbReference>
<feature type="transmembrane region" description="Helical" evidence="7">
    <location>
        <begin position="493"/>
        <end position="512"/>
    </location>
</feature>
<dbReference type="EMBL" id="JBBXJM010000001">
    <property type="protein sequence ID" value="KAL1413495.1"/>
    <property type="molecule type" value="Genomic_DNA"/>
</dbReference>
<feature type="transmembrane region" description="Helical" evidence="7">
    <location>
        <begin position="463"/>
        <end position="481"/>
    </location>
</feature>
<evidence type="ECO:0000256" key="7">
    <source>
        <dbReference type="SAM" id="Phobius"/>
    </source>
</evidence>
<feature type="transmembrane region" description="Helical" evidence="7">
    <location>
        <begin position="190"/>
        <end position="206"/>
    </location>
</feature>
<keyword evidence="9" id="KW-1185">Reference proteome</keyword>
<comment type="similarity">
    <text evidence="2">Belongs to the purine-cytosine permease (2.A.39) family.</text>
</comment>
<evidence type="ECO:0000256" key="6">
    <source>
        <dbReference type="SAM" id="MobiDB-lite"/>
    </source>
</evidence>
<feature type="transmembrane region" description="Helical" evidence="7">
    <location>
        <begin position="255"/>
        <end position="276"/>
    </location>
</feature>
<evidence type="ECO:0000256" key="3">
    <source>
        <dbReference type="ARBA" id="ARBA00022692"/>
    </source>
</evidence>
<keyword evidence="3 7" id="KW-0812">Transmembrane</keyword>
<feature type="transmembrane region" description="Helical" evidence="7">
    <location>
        <begin position="297"/>
        <end position="322"/>
    </location>
</feature>
<comment type="caution">
    <text evidence="8">The sequence shown here is derived from an EMBL/GenBank/DDBJ whole genome shotgun (WGS) entry which is preliminary data.</text>
</comment>
<reference evidence="8 9" key="1">
    <citation type="submission" date="2023-08" db="EMBL/GenBank/DDBJ databases">
        <title>Annotated Genome Sequence of Vanrija albida AlHP1.</title>
        <authorList>
            <person name="Herzog R."/>
        </authorList>
    </citation>
    <scope>NUCLEOTIDE SEQUENCE [LARGE SCALE GENOMIC DNA]</scope>
    <source>
        <strain evidence="8 9">AlHP1</strain>
    </source>
</reference>
<feature type="region of interest" description="Disordered" evidence="6">
    <location>
        <begin position="538"/>
        <end position="563"/>
    </location>
</feature>
<organism evidence="8 9">
    <name type="scientific">Vanrija albida</name>
    <dbReference type="NCBI Taxonomy" id="181172"/>
    <lineage>
        <taxon>Eukaryota</taxon>
        <taxon>Fungi</taxon>
        <taxon>Dikarya</taxon>
        <taxon>Basidiomycota</taxon>
        <taxon>Agaricomycotina</taxon>
        <taxon>Tremellomycetes</taxon>
        <taxon>Trichosporonales</taxon>
        <taxon>Trichosporonaceae</taxon>
        <taxon>Vanrija</taxon>
    </lineage>
</organism>
<dbReference type="RefSeq" id="XP_069213439.1">
    <property type="nucleotide sequence ID" value="XM_069349895.1"/>
</dbReference>
<comment type="subcellular location">
    <subcellularLocation>
        <location evidence="1">Membrane</location>
        <topology evidence="1">Multi-pass membrane protein</topology>
    </subcellularLocation>
</comment>
<feature type="transmembrane region" description="Helical" evidence="7">
    <location>
        <begin position="130"/>
        <end position="152"/>
    </location>
</feature>
<evidence type="ECO:0000256" key="1">
    <source>
        <dbReference type="ARBA" id="ARBA00004141"/>
    </source>
</evidence>
<gene>
    <name evidence="8" type="ORF">Q8F55_001269</name>
</gene>
<feature type="transmembrane region" description="Helical" evidence="7">
    <location>
        <begin position="213"/>
        <end position="235"/>
    </location>
</feature>
<dbReference type="InterPro" id="IPR001248">
    <property type="entry name" value="Pur-cyt_permease"/>
</dbReference>
<keyword evidence="4 7" id="KW-1133">Transmembrane helix</keyword>
<feature type="transmembrane region" description="Helical" evidence="7">
    <location>
        <begin position="385"/>
        <end position="404"/>
    </location>
</feature>
<sequence>MATTGDDKKSAFPELMANVRQGVRPGRFQLPKEESCIAPENVWSNKDMDPSPQEHRTWTAWTFFLFWLSELWYAGQWATVASFVELGLTWWESCLAVFVGSILVALAITANGIVGATIHTPFAVTSRATFGYWGSKFVVFSRCVVALFWLSINSWSGGQLVSLMIEAIWPQYARLHNSVPVSQGATTRDFVSFLLFWILQFPFIFIHPSKLKWVFNVKAIIVPIVAVGTLIWAVKKAGPQASAALSAPGNRVAGGVPRFVAFMTSVTAVQGTWATLSVNIGDFSRYCKSPKSNWTQVWAFPFFATLVSVFSAISATCCYAVYGEVLYQPYLIIAKWNTSPGGRAAMFLGALAWALSNITTNITANSISAANDLCSLAPKYINIRRGQFIAVTVGVWGFVPWKVLDSASNFLTFMASYSIVLAPIAALMAFDFFIVKGRKYDIYELYRPDGIYRYLGGWNWRTYIALAVAIAPNLPGMIAAINNTVHIGNIKYIYMVSNIAGDVIALLVYYVLHKIWPANEAIIDVAVHDVLPLDEEEKRSRDLGDSSEHNSIEVDAGLAAEKA</sequence>
<accession>A0ABR3QFS0</accession>
<feature type="transmembrane region" description="Helical" evidence="7">
    <location>
        <begin position="342"/>
        <end position="364"/>
    </location>
</feature>
<feature type="compositionally biased region" description="Basic and acidic residues" evidence="6">
    <location>
        <begin position="538"/>
        <end position="552"/>
    </location>
</feature>
<protein>
    <recommendedName>
        <fullName evidence="10">Uracil permease</fullName>
    </recommendedName>
</protein>
<dbReference type="GeneID" id="95982312"/>
<feature type="transmembrane region" description="Helical" evidence="7">
    <location>
        <begin position="58"/>
        <end position="75"/>
    </location>
</feature>
<proteinExistence type="inferred from homology"/>